<evidence type="ECO:0000313" key="1">
    <source>
        <dbReference type="EMBL" id="SPD26326.1"/>
    </source>
</evidence>
<organism evidence="1">
    <name type="scientific">Fagus sylvatica</name>
    <name type="common">Beechnut</name>
    <dbReference type="NCBI Taxonomy" id="28930"/>
    <lineage>
        <taxon>Eukaryota</taxon>
        <taxon>Viridiplantae</taxon>
        <taxon>Streptophyta</taxon>
        <taxon>Embryophyta</taxon>
        <taxon>Tracheophyta</taxon>
        <taxon>Spermatophyta</taxon>
        <taxon>Magnoliopsida</taxon>
        <taxon>eudicotyledons</taxon>
        <taxon>Gunneridae</taxon>
        <taxon>Pentapetalae</taxon>
        <taxon>rosids</taxon>
        <taxon>fabids</taxon>
        <taxon>Fagales</taxon>
        <taxon>Fagaceae</taxon>
        <taxon>Fagus</taxon>
    </lineage>
</organism>
<gene>
    <name evidence="1" type="ORF">FSB_LOCUS54208</name>
</gene>
<evidence type="ECO:0008006" key="2">
    <source>
        <dbReference type="Google" id="ProtNLM"/>
    </source>
</evidence>
<dbReference type="InterPro" id="IPR052611">
    <property type="entry name" value="Plant_RLK_LysM"/>
</dbReference>
<dbReference type="EMBL" id="OIVN01006152">
    <property type="protein sequence ID" value="SPD26326.1"/>
    <property type="molecule type" value="Genomic_DNA"/>
</dbReference>
<reference evidence="1" key="1">
    <citation type="submission" date="2018-02" db="EMBL/GenBank/DDBJ databases">
        <authorList>
            <person name="Cohen D.B."/>
            <person name="Kent A.D."/>
        </authorList>
    </citation>
    <scope>NUCLEOTIDE SEQUENCE</scope>
</reference>
<protein>
    <recommendedName>
        <fullName evidence="2">Protein kinase domain-containing protein</fullName>
    </recommendedName>
</protein>
<sequence length="174" mass="19548">MIRIGSSLETSALIQMKEQSKSDNFEPKSKTAQTKLLPGNWGSVYKATINGNVLAVKKIKEDVTEELKILTEGKKAMETKENGEVVMLWKDIRWILEVEENKEERLRKWIDPNLKSLYPIDGVLSLAALARACTLDKSSARPSMAEIVFSLSVFTQSCPETSEGSWTSGIVRRR</sequence>
<accession>A0A2N9IL21</accession>
<dbReference type="Gene3D" id="1.10.510.10">
    <property type="entry name" value="Transferase(Phosphotransferase) domain 1"/>
    <property type="match status" value="1"/>
</dbReference>
<dbReference type="AlphaFoldDB" id="A0A2N9IL21"/>
<name>A0A2N9IL21_FAGSY</name>
<dbReference type="PANTHER" id="PTHR45927:SF2">
    <property type="entry name" value="SERINE_THREONINE RECEPTOR-LIKE KINASE NFP"/>
    <property type="match status" value="1"/>
</dbReference>
<proteinExistence type="predicted"/>
<dbReference type="PANTHER" id="PTHR45927">
    <property type="entry name" value="LYSM-DOMAIN RECEPTOR-LIKE KINASE-RELATED"/>
    <property type="match status" value="1"/>
</dbReference>